<keyword evidence="2" id="KW-1185">Reference proteome</keyword>
<gene>
    <name evidence="1" type="ORF">SAMN05444350_12342</name>
</gene>
<dbReference type="Proteomes" id="UP000184192">
    <property type="component" value="Unassembled WGS sequence"/>
</dbReference>
<accession>A0A1M6IIW0</accession>
<organism evidence="1 2">
    <name type="scientific">Bacteroides stercorirosoris</name>
    <dbReference type="NCBI Taxonomy" id="871324"/>
    <lineage>
        <taxon>Bacteria</taxon>
        <taxon>Pseudomonadati</taxon>
        <taxon>Bacteroidota</taxon>
        <taxon>Bacteroidia</taxon>
        <taxon>Bacteroidales</taxon>
        <taxon>Bacteroidaceae</taxon>
        <taxon>Bacteroides</taxon>
    </lineage>
</organism>
<evidence type="ECO:0000313" key="1">
    <source>
        <dbReference type="EMBL" id="SHJ34348.1"/>
    </source>
</evidence>
<dbReference type="AlphaFoldDB" id="A0A1M6IIW0"/>
<protein>
    <submittedName>
        <fullName evidence="1">Uncharacterized protein</fullName>
    </submittedName>
</protein>
<dbReference type="EMBL" id="FQZN01000023">
    <property type="protein sequence ID" value="SHJ34348.1"/>
    <property type="molecule type" value="Genomic_DNA"/>
</dbReference>
<name>A0A1M6IIW0_9BACE</name>
<reference evidence="2" key="1">
    <citation type="submission" date="2016-11" db="EMBL/GenBank/DDBJ databases">
        <authorList>
            <person name="Varghese N."/>
            <person name="Submissions S."/>
        </authorList>
    </citation>
    <scope>NUCLEOTIDE SEQUENCE [LARGE SCALE GENOMIC DNA]</scope>
    <source>
        <strain evidence="2">DSM 26884</strain>
    </source>
</reference>
<evidence type="ECO:0000313" key="2">
    <source>
        <dbReference type="Proteomes" id="UP000184192"/>
    </source>
</evidence>
<proteinExistence type="predicted"/>
<sequence>MKSFVAFYNLNSGSWNSFSSATSAQRQKEKKVYG</sequence>